<keyword evidence="1" id="KW-0805">Transcription regulation</keyword>
<accession>A0A3B7MTI9</accession>
<evidence type="ECO:0000256" key="1">
    <source>
        <dbReference type="ARBA" id="ARBA00023015"/>
    </source>
</evidence>
<keyword evidence="2" id="KW-0238">DNA-binding</keyword>
<dbReference type="GO" id="GO:0043565">
    <property type="term" value="F:sequence-specific DNA binding"/>
    <property type="evidence" value="ECO:0007669"/>
    <property type="project" value="InterPro"/>
</dbReference>
<dbReference type="Pfam" id="PF12833">
    <property type="entry name" value="HTH_18"/>
    <property type="match status" value="1"/>
</dbReference>
<dbReference type="SUPFAM" id="SSF46689">
    <property type="entry name" value="Homeodomain-like"/>
    <property type="match status" value="1"/>
</dbReference>
<reference evidence="5 6" key="1">
    <citation type="submission" date="2018-09" db="EMBL/GenBank/DDBJ databases">
        <title>Genome sequencing of strain 6GH32-13.</title>
        <authorList>
            <person name="Weon H.-Y."/>
            <person name="Heo J."/>
            <person name="Kwon S.-W."/>
        </authorList>
    </citation>
    <scope>NUCLEOTIDE SEQUENCE [LARGE SCALE GENOMIC DNA]</scope>
    <source>
        <strain evidence="5 6">5GH32-13</strain>
    </source>
</reference>
<dbReference type="PANTHER" id="PTHR43280:SF28">
    <property type="entry name" value="HTH-TYPE TRANSCRIPTIONAL ACTIVATOR RHAS"/>
    <property type="match status" value="1"/>
</dbReference>
<feature type="domain" description="HTH araC/xylS-type" evidence="4">
    <location>
        <begin position="107"/>
        <end position="175"/>
    </location>
</feature>
<dbReference type="EMBL" id="CP032157">
    <property type="protein sequence ID" value="AXY77864.1"/>
    <property type="molecule type" value="Genomic_DNA"/>
</dbReference>
<dbReference type="PROSITE" id="PS01124">
    <property type="entry name" value="HTH_ARAC_FAMILY_2"/>
    <property type="match status" value="1"/>
</dbReference>
<dbReference type="AlphaFoldDB" id="A0A3B7MTI9"/>
<gene>
    <name evidence="5" type="ORF">D3H65_29445</name>
</gene>
<sequence>MQLFIKNMVCNRCILVVKQVLEAEGLHPKNVKLGEVELDTAPTGQQQEAIKTQLASLGFEVLDNQKQKLIEQIRTTISRLMQSGDLDDNHKFSALLSNALHKDYAQLSKLFSEVEGITIEKYVILQKTERVKELLIYENLTLQEIAFRLGYSSVAHLSAQFKKVTGITPSEFKKLKDQPSR</sequence>
<protein>
    <submittedName>
        <fullName evidence="5">AraC family transcriptional regulator</fullName>
    </submittedName>
</protein>
<evidence type="ECO:0000259" key="4">
    <source>
        <dbReference type="PROSITE" id="PS01124"/>
    </source>
</evidence>
<proteinExistence type="predicted"/>
<evidence type="ECO:0000256" key="3">
    <source>
        <dbReference type="ARBA" id="ARBA00023163"/>
    </source>
</evidence>
<keyword evidence="6" id="KW-1185">Reference proteome</keyword>
<evidence type="ECO:0000313" key="6">
    <source>
        <dbReference type="Proteomes" id="UP000263900"/>
    </source>
</evidence>
<dbReference type="RefSeq" id="WP_119053737.1">
    <property type="nucleotide sequence ID" value="NZ_CP032157.1"/>
</dbReference>
<dbReference type="KEGG" id="pseg:D3H65_29445"/>
<organism evidence="5 6">
    <name type="scientific">Paraflavitalea soli</name>
    <dbReference type="NCBI Taxonomy" id="2315862"/>
    <lineage>
        <taxon>Bacteria</taxon>
        <taxon>Pseudomonadati</taxon>
        <taxon>Bacteroidota</taxon>
        <taxon>Chitinophagia</taxon>
        <taxon>Chitinophagales</taxon>
        <taxon>Chitinophagaceae</taxon>
        <taxon>Paraflavitalea</taxon>
    </lineage>
</organism>
<keyword evidence="3" id="KW-0804">Transcription</keyword>
<name>A0A3B7MTI9_9BACT</name>
<dbReference type="InterPro" id="IPR009057">
    <property type="entry name" value="Homeodomain-like_sf"/>
</dbReference>
<dbReference type="Proteomes" id="UP000263900">
    <property type="component" value="Chromosome"/>
</dbReference>
<dbReference type="OrthoDB" id="952277at2"/>
<dbReference type="SMART" id="SM00342">
    <property type="entry name" value="HTH_ARAC"/>
    <property type="match status" value="1"/>
</dbReference>
<dbReference type="InterPro" id="IPR018060">
    <property type="entry name" value="HTH_AraC"/>
</dbReference>
<dbReference type="PANTHER" id="PTHR43280">
    <property type="entry name" value="ARAC-FAMILY TRANSCRIPTIONAL REGULATOR"/>
    <property type="match status" value="1"/>
</dbReference>
<evidence type="ECO:0000313" key="5">
    <source>
        <dbReference type="EMBL" id="AXY77864.1"/>
    </source>
</evidence>
<evidence type="ECO:0000256" key="2">
    <source>
        <dbReference type="ARBA" id="ARBA00023125"/>
    </source>
</evidence>
<dbReference type="Gene3D" id="1.10.10.60">
    <property type="entry name" value="Homeodomain-like"/>
    <property type="match status" value="1"/>
</dbReference>
<dbReference type="GO" id="GO:0003700">
    <property type="term" value="F:DNA-binding transcription factor activity"/>
    <property type="evidence" value="ECO:0007669"/>
    <property type="project" value="InterPro"/>
</dbReference>